<protein>
    <submittedName>
        <fullName evidence="2">Uncharacterized protein</fullName>
    </submittedName>
</protein>
<feature type="compositionally biased region" description="Low complexity" evidence="1">
    <location>
        <begin position="696"/>
        <end position="709"/>
    </location>
</feature>
<evidence type="ECO:0000313" key="2">
    <source>
        <dbReference type="EMBL" id="KAL0637437.1"/>
    </source>
</evidence>
<reference evidence="2 3" key="1">
    <citation type="submission" date="2024-02" db="EMBL/GenBank/DDBJ databases">
        <title>Discinaceae phylogenomics.</title>
        <authorList>
            <person name="Dirks A.C."/>
            <person name="James T.Y."/>
        </authorList>
    </citation>
    <scope>NUCLEOTIDE SEQUENCE [LARGE SCALE GENOMIC DNA]</scope>
    <source>
        <strain evidence="2 3">ACD0624</strain>
    </source>
</reference>
<organism evidence="2 3">
    <name type="scientific">Discina gigas</name>
    <dbReference type="NCBI Taxonomy" id="1032678"/>
    <lineage>
        <taxon>Eukaryota</taxon>
        <taxon>Fungi</taxon>
        <taxon>Dikarya</taxon>
        <taxon>Ascomycota</taxon>
        <taxon>Pezizomycotina</taxon>
        <taxon>Pezizomycetes</taxon>
        <taxon>Pezizales</taxon>
        <taxon>Discinaceae</taxon>
        <taxon>Discina</taxon>
    </lineage>
</organism>
<feature type="region of interest" description="Disordered" evidence="1">
    <location>
        <begin position="425"/>
        <end position="452"/>
    </location>
</feature>
<sequence>MTNPKSSKKNKPGKKAAGEKPGSAVPPSSSALIICRNKHWKYISSFHGPWLQLPPEVLESLAHSNYHAPRPRPIDPAVLYDLVKIRKFVDDATNLAVRAASGIASSAVMKDGGILNGGAAGILGLGIGGGGPVPRLSRERKHRMRELATQKLAKAYKLDEIAASVATMQSASSLEEVASLVLQRNPEDPDAKYVHFFHEKIPSRMLAKCTSLKPLDDVIAERPSEGAPLRTRAVTKGFKEDYVSAAADLTTALSMCRTRHGHDTSLSVLGGRPRSGRHDEIKRTEDEDQPSSLEAQLLFHRASTYLTIASGHIEASLTPKVTAAAAAVPLDAAAQALEAEANGKREAARKIIRTNAKRALRDFVKFLSNFDYTPGLPAETTDDFLRKVNEELNGSNNGHGMNGNDSNNADKHVKKLVELFFRPSINHDGDERRGAPGGNERPRNELPSPPVYPVSTLFTAPPASLPAYPCHALTAASSSSSSSSSSAVAAAAAAFLAESNEAITYHPLLTDALHSLLLCHVLIQTPQKELLRHAYMVARLARVCDGYPIFLAARSPARADWIEMLRKTNNHVGLESTWEGLCSPAPLPNPTTPPSPAFSSSGEQKLLTSSSYSSSSSSSSSSSLSSPSSATLVLSKSDENKRLQQINTPKRWAQEDGGKEYPISTERASLIARWVKDAAKREKTRKDNHSSAVGSTATTTTTTTTTTATPRRKKSSPKIAAARDVSAPMVLPVVAAAVCAES</sequence>
<feature type="compositionally biased region" description="Basic and acidic residues" evidence="1">
    <location>
        <begin position="276"/>
        <end position="285"/>
    </location>
</feature>
<feature type="region of interest" description="Disordered" evidence="1">
    <location>
        <begin position="1"/>
        <end position="27"/>
    </location>
</feature>
<feature type="compositionally biased region" description="Low complexity" evidence="1">
    <location>
        <begin position="597"/>
        <end position="635"/>
    </location>
</feature>
<accession>A0ABR3GNY1</accession>
<proteinExistence type="predicted"/>
<evidence type="ECO:0000313" key="3">
    <source>
        <dbReference type="Proteomes" id="UP001447188"/>
    </source>
</evidence>
<feature type="region of interest" description="Disordered" evidence="1">
    <location>
        <begin position="264"/>
        <end position="292"/>
    </location>
</feature>
<comment type="caution">
    <text evidence="2">The sequence shown here is derived from an EMBL/GenBank/DDBJ whole genome shotgun (WGS) entry which is preliminary data.</text>
</comment>
<dbReference type="Proteomes" id="UP001447188">
    <property type="component" value="Unassembled WGS sequence"/>
</dbReference>
<evidence type="ECO:0000256" key="1">
    <source>
        <dbReference type="SAM" id="MobiDB-lite"/>
    </source>
</evidence>
<keyword evidence="3" id="KW-1185">Reference proteome</keyword>
<feature type="region of interest" description="Disordered" evidence="1">
    <location>
        <begin position="583"/>
        <end position="659"/>
    </location>
</feature>
<feature type="compositionally biased region" description="Basic and acidic residues" evidence="1">
    <location>
        <begin position="425"/>
        <end position="444"/>
    </location>
</feature>
<gene>
    <name evidence="2" type="ORF">Q9L58_003492</name>
</gene>
<dbReference type="EMBL" id="JBBBZM010000034">
    <property type="protein sequence ID" value="KAL0637437.1"/>
    <property type="molecule type" value="Genomic_DNA"/>
</dbReference>
<feature type="region of interest" description="Disordered" evidence="1">
    <location>
        <begin position="680"/>
        <end position="721"/>
    </location>
</feature>
<feature type="compositionally biased region" description="Basic residues" evidence="1">
    <location>
        <begin position="1"/>
        <end position="14"/>
    </location>
</feature>
<feature type="compositionally biased region" description="Pro residues" evidence="1">
    <location>
        <begin position="585"/>
        <end position="596"/>
    </location>
</feature>
<name>A0ABR3GNY1_9PEZI</name>
<feature type="compositionally biased region" description="Basic and acidic residues" evidence="1">
    <location>
        <begin position="680"/>
        <end position="689"/>
    </location>
</feature>